<evidence type="ECO:0000313" key="3">
    <source>
        <dbReference type="Proteomes" id="UP000076078"/>
    </source>
</evidence>
<reference evidence="2 3" key="1">
    <citation type="submission" date="2015-12" db="EMBL/GenBank/DDBJ databases">
        <title>Dictyostelia acquired genes for synthesis and detection of signals that induce cell-type specialization by lateral gene transfer from prokaryotes.</title>
        <authorList>
            <person name="Gloeckner G."/>
            <person name="Schaap P."/>
        </authorList>
    </citation>
    <scope>NUCLEOTIDE SEQUENCE [LARGE SCALE GENOMIC DNA]</scope>
    <source>
        <strain evidence="2 3">TK</strain>
    </source>
</reference>
<dbReference type="AlphaFoldDB" id="A0A152A0G6"/>
<evidence type="ECO:0000259" key="1">
    <source>
        <dbReference type="PROSITE" id="PS50234"/>
    </source>
</evidence>
<name>A0A152A0G6_TIELA</name>
<sequence length="1130" mass="130737">MTDSTSTPTNPQDYTYLYHSKEWDIQYSVDLYGSTDTKNTITDSEINVASLDGAVKLTLQKDKISLNRKLLLIVMVDKSRSIQTAWNQIQSTLLNLMASILSSDLEIVTELIFFNDTSFRLVWNKDNYKQLILNEHPNGKTCFASAFSLCGDIIRNYYRKGSSFKSDKDFNANSDTAVVFLTDGSHTTTRDHKKSFKDLRDLIDTITDSTITVHTMGFTPNSRFNDLDGIRKMLGNKPGIYQYAESTDGLYALKDKLQFIFKCIFTTSDTLESTMTIKTLSVKFLDTKSPVRVHSMIFDQQATCDLNLGVYCEDLNYKGPVDIEINIGKGLWSHTCTVLPKLNIGPHFEYFASLTRVDVELNQLLEQIKQHKDQSSKPTDAQKAQYLQSVLHYQKTLSEFDNHTIMKFPSIIRSDIVNLKKSCLDISSKLMEIINSWNRSSWSTESNQKLADISYQFVFKNAGRQRRISYKVAKNIQSINRDSQKLKDLEVDLDVFDDIEDKDEQSRLESSKQLFACILSLSDWVELLEEKDILGFGLSIQRPESVVDDPTQIRIQEVSTTFLGKSSIEDAIALSLEVNTHEKTTGGFQVGANNQSVAVRGRGREPINSWLPLYLHAEHWKAIKYQLKNIIAYFVTLDPLAFAQDQLNSIFLVLGTMISQNDIGERQLFLIFQLIRTLKEIVSHFNYVPRMKQQLKNMLSNSIYLISEQPKNLYVLISYCLVLDNNDLNEIFGTSDKWLQFWEKVIESSIRRACYSIFNQWQQVKVDSFISEIIYGSKDLVITEVVNDEKVEEPVDPNSPEELMKTLLSFKYEKPEIVNYEYEKYLEVKPMDYIKDDPTRKHPEALNRSKLRPLIKLSQIMENDAYPPVRSLINIMKFTNHWRKIYKDETIWQEIDSKFGIPPDHWINSMKEALKPLEGCTTNQGFATYLYTANQLYSDENKRLSNDLMIHQLRSMVVQGITYRINRFATGAVEAGDYTNTYCDPMQCILTIKKNVDLRHFEVIKKMELDLQFSQVTQAGLKSGDMAVFYSAIPSVGDIRFPKFVHEFYHPKRVPFAKQKLIAFLSNVKITFDDFGNIFTNLVKQQSWNIGKKYYLTLEAHWSTQEMRIIWREILYHRYLYESQYNLLDK</sequence>
<dbReference type="OrthoDB" id="10006997at2759"/>
<dbReference type="Gene3D" id="3.40.50.410">
    <property type="entry name" value="von Willebrand factor, type A domain"/>
    <property type="match status" value="1"/>
</dbReference>
<organism evidence="2 3">
    <name type="scientific">Tieghemostelium lacteum</name>
    <name type="common">Slime mold</name>
    <name type="synonym">Dictyostelium lacteum</name>
    <dbReference type="NCBI Taxonomy" id="361077"/>
    <lineage>
        <taxon>Eukaryota</taxon>
        <taxon>Amoebozoa</taxon>
        <taxon>Evosea</taxon>
        <taxon>Eumycetozoa</taxon>
        <taxon>Dictyostelia</taxon>
        <taxon>Dictyosteliales</taxon>
        <taxon>Raperosteliaceae</taxon>
        <taxon>Tieghemostelium</taxon>
    </lineage>
</organism>
<dbReference type="PROSITE" id="PS50234">
    <property type="entry name" value="VWFA"/>
    <property type="match status" value="1"/>
</dbReference>
<comment type="caution">
    <text evidence="2">The sequence shown here is derived from an EMBL/GenBank/DDBJ whole genome shotgun (WGS) entry which is preliminary data.</text>
</comment>
<proteinExistence type="predicted"/>
<gene>
    <name evidence="2" type="ORF">DLAC_03694</name>
</gene>
<feature type="domain" description="VWFA" evidence="1">
    <location>
        <begin position="71"/>
        <end position="257"/>
    </location>
</feature>
<protein>
    <recommendedName>
        <fullName evidence="1">VWFA domain-containing protein</fullName>
    </recommendedName>
</protein>
<dbReference type="Proteomes" id="UP000076078">
    <property type="component" value="Unassembled WGS sequence"/>
</dbReference>
<dbReference type="InterPro" id="IPR036465">
    <property type="entry name" value="vWFA_dom_sf"/>
</dbReference>
<accession>A0A152A0G6</accession>
<dbReference type="InterPro" id="IPR002035">
    <property type="entry name" value="VWF_A"/>
</dbReference>
<dbReference type="EMBL" id="LODT01000020">
    <property type="protein sequence ID" value="KYQ99751.1"/>
    <property type="molecule type" value="Genomic_DNA"/>
</dbReference>
<dbReference type="InParanoid" id="A0A152A0G6"/>
<dbReference type="OMA" id="HTTTRDH"/>
<evidence type="ECO:0000313" key="2">
    <source>
        <dbReference type="EMBL" id="KYQ99751.1"/>
    </source>
</evidence>
<dbReference type="SUPFAM" id="SSF53300">
    <property type="entry name" value="vWA-like"/>
    <property type="match status" value="1"/>
</dbReference>
<keyword evidence="3" id="KW-1185">Reference proteome</keyword>
<dbReference type="CDD" id="cd00198">
    <property type="entry name" value="vWFA"/>
    <property type="match status" value="1"/>
</dbReference>